<gene>
    <name evidence="1" type="ORF">MTR67_011579</name>
</gene>
<protein>
    <submittedName>
        <fullName evidence="1">Uncharacterized protein</fullName>
    </submittedName>
</protein>
<organism evidence="1 2">
    <name type="scientific">Solanum verrucosum</name>
    <dbReference type="NCBI Taxonomy" id="315347"/>
    <lineage>
        <taxon>Eukaryota</taxon>
        <taxon>Viridiplantae</taxon>
        <taxon>Streptophyta</taxon>
        <taxon>Embryophyta</taxon>
        <taxon>Tracheophyta</taxon>
        <taxon>Spermatophyta</taxon>
        <taxon>Magnoliopsida</taxon>
        <taxon>eudicotyledons</taxon>
        <taxon>Gunneridae</taxon>
        <taxon>Pentapetalae</taxon>
        <taxon>asterids</taxon>
        <taxon>lamiids</taxon>
        <taxon>Solanales</taxon>
        <taxon>Solanaceae</taxon>
        <taxon>Solanoideae</taxon>
        <taxon>Solaneae</taxon>
        <taxon>Solanum</taxon>
    </lineage>
</organism>
<evidence type="ECO:0000313" key="1">
    <source>
        <dbReference type="EMBL" id="WMV18194.1"/>
    </source>
</evidence>
<name>A0AAF0Q732_SOLVR</name>
<keyword evidence="2" id="KW-1185">Reference proteome</keyword>
<dbReference type="EMBL" id="CP133614">
    <property type="protein sequence ID" value="WMV18194.1"/>
    <property type="molecule type" value="Genomic_DNA"/>
</dbReference>
<reference evidence="1" key="1">
    <citation type="submission" date="2023-08" db="EMBL/GenBank/DDBJ databases">
        <title>A de novo genome assembly of Solanum verrucosum Schlechtendal, a Mexican diploid species geographically isolated from the other diploid A-genome species in potato relatives.</title>
        <authorList>
            <person name="Hosaka K."/>
        </authorList>
    </citation>
    <scope>NUCLEOTIDE SEQUENCE</scope>
    <source>
        <tissue evidence="1">Young leaves</tissue>
    </source>
</reference>
<sequence>MIALLRSINKVAGGVPSVEFRSCSSLSETSFMSEQAIFYLGSIGLLGEYCPTSKKKNRHFSGRVDCMHLEPLKEEHYDYSGCWKAQSALCNCSAEEFSEHT</sequence>
<dbReference type="Proteomes" id="UP001234989">
    <property type="component" value="Chromosome 3"/>
</dbReference>
<accession>A0AAF0Q732</accession>
<proteinExistence type="predicted"/>
<dbReference type="AlphaFoldDB" id="A0AAF0Q732"/>
<evidence type="ECO:0000313" key="2">
    <source>
        <dbReference type="Proteomes" id="UP001234989"/>
    </source>
</evidence>